<dbReference type="PROSITE" id="PS51123">
    <property type="entry name" value="OMPA_2"/>
    <property type="match status" value="1"/>
</dbReference>
<protein>
    <submittedName>
        <fullName evidence="11">Flagellar motor protein MotD</fullName>
    </submittedName>
</protein>
<dbReference type="NCBIfam" id="NF006541">
    <property type="entry name" value="PRK09038.1"/>
    <property type="match status" value="1"/>
</dbReference>
<dbReference type="InterPro" id="IPR025713">
    <property type="entry name" value="MotB-like_N_dom"/>
</dbReference>
<comment type="subcellular location">
    <subcellularLocation>
        <location evidence="1">Cell membrane</location>
        <topology evidence="1">Single-pass membrane protein</topology>
    </subcellularLocation>
</comment>
<keyword evidence="5 9" id="KW-1133">Transmembrane helix</keyword>
<keyword evidence="3" id="KW-1003">Cell membrane</keyword>
<feature type="compositionally biased region" description="Pro residues" evidence="8">
    <location>
        <begin position="296"/>
        <end position="306"/>
    </location>
</feature>
<keyword evidence="4 9" id="KW-0812">Transmembrane</keyword>
<keyword evidence="6 7" id="KW-0472">Membrane</keyword>
<feature type="transmembrane region" description="Helical" evidence="9">
    <location>
        <begin position="21"/>
        <end position="38"/>
    </location>
</feature>
<dbReference type="InterPro" id="IPR006665">
    <property type="entry name" value="OmpA-like"/>
</dbReference>
<comment type="similarity">
    <text evidence="2">Belongs to the MotB family.</text>
</comment>
<dbReference type="Gene3D" id="3.30.1330.60">
    <property type="entry name" value="OmpA-like domain"/>
    <property type="match status" value="1"/>
</dbReference>
<evidence type="ECO:0000256" key="2">
    <source>
        <dbReference type="ARBA" id="ARBA00008914"/>
    </source>
</evidence>
<name>A0A829YK21_9GAMM</name>
<proteinExistence type="inferred from homology"/>
<dbReference type="RefSeq" id="WP_161814784.1">
    <property type="nucleotide sequence ID" value="NZ_BLJN01000005.1"/>
</dbReference>
<evidence type="ECO:0000256" key="8">
    <source>
        <dbReference type="SAM" id="MobiDB-lite"/>
    </source>
</evidence>
<feature type="domain" description="OmpA-like" evidence="10">
    <location>
        <begin position="159"/>
        <end position="279"/>
    </location>
</feature>
<evidence type="ECO:0000313" key="12">
    <source>
        <dbReference type="Proteomes" id="UP000445000"/>
    </source>
</evidence>
<evidence type="ECO:0000259" key="10">
    <source>
        <dbReference type="PROSITE" id="PS51123"/>
    </source>
</evidence>
<comment type="caution">
    <text evidence="11">The sequence shown here is derived from an EMBL/GenBank/DDBJ whole genome shotgun (WGS) entry which is preliminary data.</text>
</comment>
<dbReference type="GO" id="GO:0005886">
    <property type="term" value="C:plasma membrane"/>
    <property type="evidence" value="ECO:0007669"/>
    <property type="project" value="UniProtKB-SubCell"/>
</dbReference>
<evidence type="ECO:0000256" key="4">
    <source>
        <dbReference type="ARBA" id="ARBA00022692"/>
    </source>
</evidence>
<dbReference type="SUPFAM" id="SSF103088">
    <property type="entry name" value="OmpA-like"/>
    <property type="match status" value="1"/>
</dbReference>
<evidence type="ECO:0000256" key="9">
    <source>
        <dbReference type="SAM" id="Phobius"/>
    </source>
</evidence>
<keyword evidence="12" id="KW-1185">Reference proteome</keyword>
<evidence type="ECO:0000256" key="5">
    <source>
        <dbReference type="ARBA" id="ARBA00022989"/>
    </source>
</evidence>
<evidence type="ECO:0000256" key="3">
    <source>
        <dbReference type="ARBA" id="ARBA00022475"/>
    </source>
</evidence>
<reference evidence="12" key="1">
    <citation type="submission" date="2020-01" db="EMBL/GenBank/DDBJ databases">
        <title>'Steroidobacter agaridevorans' sp. nov., agar-degrading bacteria isolated from rhizosphere soils.</title>
        <authorList>
            <person name="Ikenaga M."/>
            <person name="Kataoka M."/>
            <person name="Murouchi A."/>
            <person name="Katsuragi S."/>
            <person name="Sakai M."/>
        </authorList>
    </citation>
    <scope>NUCLEOTIDE SEQUENCE [LARGE SCALE GENOMIC DNA]</scope>
    <source>
        <strain evidence="12">YU21-B</strain>
    </source>
</reference>
<dbReference type="InterPro" id="IPR050330">
    <property type="entry name" value="Bact_OuterMem_StrucFunc"/>
</dbReference>
<dbReference type="PANTHER" id="PTHR30329:SF20">
    <property type="entry name" value="EXPORTED PROTEIN"/>
    <property type="match status" value="1"/>
</dbReference>
<dbReference type="Pfam" id="PF00691">
    <property type="entry name" value="OmpA"/>
    <property type="match status" value="1"/>
</dbReference>
<gene>
    <name evidence="11" type="primary">motB_2</name>
    <name evidence="11" type="ORF">GCM10011487_51830</name>
</gene>
<evidence type="ECO:0000313" key="11">
    <source>
        <dbReference type="EMBL" id="GFE83183.1"/>
    </source>
</evidence>
<dbReference type="PANTHER" id="PTHR30329">
    <property type="entry name" value="STATOR ELEMENT OF FLAGELLAR MOTOR COMPLEX"/>
    <property type="match status" value="1"/>
</dbReference>
<organism evidence="11 12">
    <name type="scientific">Steroidobacter agaridevorans</name>
    <dbReference type="NCBI Taxonomy" id="2695856"/>
    <lineage>
        <taxon>Bacteria</taxon>
        <taxon>Pseudomonadati</taxon>
        <taxon>Pseudomonadota</taxon>
        <taxon>Gammaproteobacteria</taxon>
        <taxon>Steroidobacterales</taxon>
        <taxon>Steroidobacteraceae</taxon>
        <taxon>Steroidobacter</taxon>
    </lineage>
</organism>
<feature type="region of interest" description="Disordered" evidence="8">
    <location>
        <begin position="281"/>
        <end position="335"/>
    </location>
</feature>
<dbReference type="EMBL" id="BLJN01000005">
    <property type="protein sequence ID" value="GFE83183.1"/>
    <property type="molecule type" value="Genomic_DNA"/>
</dbReference>
<dbReference type="Proteomes" id="UP000445000">
    <property type="component" value="Unassembled WGS sequence"/>
</dbReference>
<dbReference type="CDD" id="cd07185">
    <property type="entry name" value="OmpA_C-like"/>
    <property type="match status" value="1"/>
</dbReference>
<dbReference type="AlphaFoldDB" id="A0A829YK21"/>
<keyword evidence="11" id="KW-0282">Flagellum</keyword>
<evidence type="ECO:0000256" key="7">
    <source>
        <dbReference type="PROSITE-ProRule" id="PRU00473"/>
    </source>
</evidence>
<evidence type="ECO:0000256" key="1">
    <source>
        <dbReference type="ARBA" id="ARBA00004162"/>
    </source>
</evidence>
<accession>A0A829YK21</accession>
<keyword evidence="11" id="KW-0966">Cell projection</keyword>
<keyword evidence="11" id="KW-0969">Cilium</keyword>
<sequence>MGRRRHQHEEHANHEAWAIPYGDLVTLLLAFFVVMYAMSSVNEGKYRILSDSLVAAFRGSPRTLQPIQVGEKSVGSGADINMTIVQQAMLDGQPRSMLEPSPLQVSDVVSQGARHASESQYEAEHTSAAMMELESVAAEVEQAMSELIRDQMIVVRRHGVWVEVEIRTDILFPSGVAKLSPEAQNILKQLALTLKPFPNAIRVEGHTDNLPIKSAAFTSNWELSAARAASVVHLFTNAGMDPRRLAIVGLGEFRPAYPNNTEQNRNLNRRVLLVILSGNGNPEGDYAGDRGQPEAAPTPPPQPQLQPQPAVTTAQATEPAPAITAAPLPPVSGGR</sequence>
<evidence type="ECO:0000256" key="6">
    <source>
        <dbReference type="ARBA" id="ARBA00023136"/>
    </source>
</evidence>
<dbReference type="Pfam" id="PF13677">
    <property type="entry name" value="MotB_plug"/>
    <property type="match status" value="1"/>
</dbReference>
<dbReference type="InterPro" id="IPR036737">
    <property type="entry name" value="OmpA-like_sf"/>
</dbReference>
<feature type="compositionally biased region" description="Low complexity" evidence="8">
    <location>
        <begin position="307"/>
        <end position="326"/>
    </location>
</feature>